<dbReference type="EMBL" id="MN740483">
    <property type="protein sequence ID" value="QHU29252.1"/>
    <property type="molecule type" value="Genomic_DNA"/>
</dbReference>
<evidence type="ECO:0000256" key="1">
    <source>
        <dbReference type="SAM" id="Phobius"/>
    </source>
</evidence>
<keyword evidence="1" id="KW-0472">Membrane</keyword>
<name>A0A6C0LJA0_9ZZZZ</name>
<accession>A0A6C0LJA0</accession>
<dbReference type="AlphaFoldDB" id="A0A6C0LJA0"/>
<sequence>MPLYVLFALVVIGCIDCHWLLSFALNALIVLFAIIVVYAMIGFVVCLDYLP</sequence>
<keyword evidence="1" id="KW-1133">Transmembrane helix</keyword>
<feature type="transmembrane region" description="Helical" evidence="1">
    <location>
        <begin position="27"/>
        <end position="50"/>
    </location>
</feature>
<keyword evidence="1" id="KW-0812">Transmembrane</keyword>
<evidence type="ECO:0000313" key="2">
    <source>
        <dbReference type="EMBL" id="QHU29252.1"/>
    </source>
</evidence>
<organism evidence="2">
    <name type="scientific">viral metagenome</name>
    <dbReference type="NCBI Taxonomy" id="1070528"/>
    <lineage>
        <taxon>unclassified sequences</taxon>
        <taxon>metagenomes</taxon>
        <taxon>organismal metagenomes</taxon>
    </lineage>
</organism>
<protein>
    <submittedName>
        <fullName evidence="2">Uncharacterized protein</fullName>
    </submittedName>
</protein>
<proteinExistence type="predicted"/>
<reference evidence="2" key="1">
    <citation type="journal article" date="2020" name="Nature">
        <title>Giant virus diversity and host interactions through global metagenomics.</title>
        <authorList>
            <person name="Schulz F."/>
            <person name="Roux S."/>
            <person name="Paez-Espino D."/>
            <person name="Jungbluth S."/>
            <person name="Walsh D.A."/>
            <person name="Denef V.J."/>
            <person name="McMahon K.D."/>
            <person name="Konstantinidis K.T."/>
            <person name="Eloe-Fadrosh E.A."/>
            <person name="Kyrpides N.C."/>
            <person name="Woyke T."/>
        </authorList>
    </citation>
    <scope>NUCLEOTIDE SEQUENCE</scope>
    <source>
        <strain evidence="2">GVMAG-M-3300027804-47</strain>
    </source>
</reference>